<comment type="caution">
    <text evidence="2">The sequence shown here is derived from an EMBL/GenBank/DDBJ whole genome shotgun (WGS) entry which is preliminary data.</text>
</comment>
<name>A0A834WW42_9FABA</name>
<protein>
    <submittedName>
        <fullName evidence="2">Glucan endo-1,3-beta-glucosidase 1</fullName>
    </submittedName>
</protein>
<dbReference type="AlphaFoldDB" id="A0A834WW42"/>
<keyword evidence="3" id="KW-1185">Reference proteome</keyword>
<feature type="compositionally biased region" description="Low complexity" evidence="1">
    <location>
        <begin position="325"/>
        <end position="356"/>
    </location>
</feature>
<accession>A0A834WW42</accession>
<feature type="region of interest" description="Disordered" evidence="1">
    <location>
        <begin position="252"/>
        <end position="356"/>
    </location>
</feature>
<evidence type="ECO:0000313" key="3">
    <source>
        <dbReference type="Proteomes" id="UP000634136"/>
    </source>
</evidence>
<organism evidence="2 3">
    <name type="scientific">Senna tora</name>
    <dbReference type="NCBI Taxonomy" id="362788"/>
    <lineage>
        <taxon>Eukaryota</taxon>
        <taxon>Viridiplantae</taxon>
        <taxon>Streptophyta</taxon>
        <taxon>Embryophyta</taxon>
        <taxon>Tracheophyta</taxon>
        <taxon>Spermatophyta</taxon>
        <taxon>Magnoliopsida</taxon>
        <taxon>eudicotyledons</taxon>
        <taxon>Gunneridae</taxon>
        <taxon>Pentapetalae</taxon>
        <taxon>rosids</taxon>
        <taxon>fabids</taxon>
        <taxon>Fabales</taxon>
        <taxon>Fabaceae</taxon>
        <taxon>Caesalpinioideae</taxon>
        <taxon>Cassia clade</taxon>
        <taxon>Senna</taxon>
    </lineage>
</organism>
<proteinExistence type="predicted"/>
<dbReference type="EMBL" id="JAAIUW010000005">
    <property type="protein sequence ID" value="KAF7833374.1"/>
    <property type="molecule type" value="Genomic_DNA"/>
</dbReference>
<evidence type="ECO:0000256" key="1">
    <source>
        <dbReference type="SAM" id="MobiDB-lite"/>
    </source>
</evidence>
<reference evidence="2" key="1">
    <citation type="submission" date="2020-09" db="EMBL/GenBank/DDBJ databases">
        <title>Genome-Enabled Discovery of Anthraquinone Biosynthesis in Senna tora.</title>
        <authorList>
            <person name="Kang S.-H."/>
            <person name="Pandey R.P."/>
            <person name="Lee C.-M."/>
            <person name="Sim J.-S."/>
            <person name="Jeong J.-T."/>
            <person name="Choi B.-S."/>
            <person name="Jung M."/>
            <person name="Ginzburg D."/>
            <person name="Zhao K."/>
            <person name="Won S.Y."/>
            <person name="Oh T.-J."/>
            <person name="Yu Y."/>
            <person name="Kim N.-H."/>
            <person name="Lee O.R."/>
            <person name="Lee T.-H."/>
            <person name="Bashyal P."/>
            <person name="Kim T.-S."/>
            <person name="Lee W.-H."/>
            <person name="Kawkins C."/>
            <person name="Kim C.-K."/>
            <person name="Kim J.S."/>
            <person name="Ahn B.O."/>
            <person name="Rhee S.Y."/>
            <person name="Sohng J.K."/>
        </authorList>
    </citation>
    <scope>NUCLEOTIDE SEQUENCE</scope>
    <source>
        <tissue evidence="2">Leaf</tissue>
    </source>
</reference>
<gene>
    <name evidence="2" type="ORF">G2W53_015707</name>
</gene>
<sequence>MEAQAMGQFEVDEPIPSCFLDENRYRYPLPPMVKARLEAHEVAINPVSVIRRGGSNSSEVEVSFLRFVLLFSSLLCASRAIRAYVPGRVFLVFPTMLAFEAYSFWNYVHCLDTLLTLSDVPDSAGQGILDGLDVANGVCIVEGYGFHGTVFKEGRNLYHVDFASVGFEFRYRVSTYVDMGRDPLCHPYALFIYFHLCNLFISRHYLRNIAFRQSRRLPSASEITHIRLYDVDLNLLKFLVGTNIRVILSIPKTSSSQSNPPPPPLPLGYAATSSPSTPPPSSPESLPSSAPLLLPTMDSSTTPSSPLNSTLKSRSQPVTPPPSSSTPSLPRKPSSTKSSLPSSSLCFNSSPRLNLH</sequence>
<feature type="compositionally biased region" description="Low complexity" evidence="1">
    <location>
        <begin position="283"/>
        <end position="317"/>
    </location>
</feature>
<dbReference type="Proteomes" id="UP000634136">
    <property type="component" value="Unassembled WGS sequence"/>
</dbReference>
<evidence type="ECO:0000313" key="2">
    <source>
        <dbReference type="EMBL" id="KAF7833374.1"/>
    </source>
</evidence>